<dbReference type="InterPro" id="IPR007577">
    <property type="entry name" value="GlycoTrfase_DXD_sugar-bd_CS"/>
</dbReference>
<dbReference type="Pfam" id="PF04488">
    <property type="entry name" value="Gly_transf_sug"/>
    <property type="match status" value="1"/>
</dbReference>
<evidence type="ECO:0000259" key="3">
    <source>
        <dbReference type="Pfam" id="PF04572"/>
    </source>
</evidence>
<name>A0A4Y7L4G8_PAPSO</name>
<dbReference type="OMA" id="ENDQFHR"/>
<organism evidence="4 5">
    <name type="scientific">Papaver somniferum</name>
    <name type="common">Opium poppy</name>
    <dbReference type="NCBI Taxonomy" id="3469"/>
    <lineage>
        <taxon>Eukaryota</taxon>
        <taxon>Viridiplantae</taxon>
        <taxon>Streptophyta</taxon>
        <taxon>Embryophyta</taxon>
        <taxon>Tracheophyta</taxon>
        <taxon>Spermatophyta</taxon>
        <taxon>Magnoliopsida</taxon>
        <taxon>Ranunculales</taxon>
        <taxon>Papaveraceae</taxon>
        <taxon>Papaveroideae</taxon>
        <taxon>Papaver</taxon>
    </lineage>
</organism>
<reference evidence="4 5" key="1">
    <citation type="journal article" date="2018" name="Science">
        <title>The opium poppy genome and morphinan production.</title>
        <authorList>
            <person name="Guo L."/>
            <person name="Winzer T."/>
            <person name="Yang X."/>
            <person name="Li Y."/>
            <person name="Ning Z."/>
            <person name="He Z."/>
            <person name="Teodor R."/>
            <person name="Lu Y."/>
            <person name="Bowser T.A."/>
            <person name="Graham I.A."/>
            <person name="Ye K."/>
        </authorList>
    </citation>
    <scope>NUCLEOTIDE SEQUENCE [LARGE SCALE GENOMIC DNA]</scope>
    <source>
        <strain evidence="5">cv. HN1</strain>
        <tissue evidence="4">Leaves</tissue>
    </source>
</reference>
<dbReference type="SUPFAM" id="SSF53448">
    <property type="entry name" value="Nucleotide-diphospho-sugar transferases"/>
    <property type="match status" value="1"/>
</dbReference>
<sequence length="464" mass="52864">MFMRSCVRTRSLFSKIYFGALLFIILVTGCIFCNLSLHSITLEKQANTIHPLEVHRELRSNSSSPSLTLLSVKEETVNESRHQQVSSNQSSSEAAAANPISQKRPTNEPSKEARAVNPIKQKVSTNELPDGGLQKFSSDRSQEKENVEWIVRKYPNIEMLKSTELTKQFRNRAQKFFDRGCEVRFFMTWISPATSFGKKEFLALQSVFKYHPNGCLIILSRSMDSREGAKILSPLTARGFKVTALTPDLKFLFKNTPAKAWFDDMKKGLKDPGQIPFAQNLSNLLRLVTLYKYGGVYLDTDFIVLKSFSGLRNSIGAQSVDIQTKQWNRLNNAVLVFDKNHPLLYKFIENFCRTFDGNTWGFNGPYLVSRVIQEVSGKPGYDFTVLPPMAFYPVDWIKIGGYFQKPVTPHELKWVEAKVLQLHRETYAVHLWNRESGKLRIEQGSVIGKLISISCLICENIYTS</sequence>
<dbReference type="InterPro" id="IPR007652">
    <property type="entry name" value="A1-4-GlycosylTfrase_dom"/>
</dbReference>
<evidence type="ECO:0000313" key="5">
    <source>
        <dbReference type="Proteomes" id="UP000316621"/>
    </source>
</evidence>
<dbReference type="PANTHER" id="PTHR46781">
    <property type="entry name" value="ALPHA 1,4-GLYCOSYLTRANSFERASE FAMILY PROTEIN"/>
    <property type="match status" value="1"/>
</dbReference>
<dbReference type="EMBL" id="CM010723">
    <property type="protein sequence ID" value="RZC79318.1"/>
    <property type="molecule type" value="Genomic_DNA"/>
</dbReference>
<dbReference type="Gene3D" id="3.90.550.20">
    <property type="match status" value="1"/>
</dbReference>
<dbReference type="AlphaFoldDB" id="A0A4Y7L4G8"/>
<keyword evidence="5" id="KW-1185">Reference proteome</keyword>
<feature type="compositionally biased region" description="Low complexity" evidence="1">
    <location>
        <begin position="83"/>
        <end position="97"/>
    </location>
</feature>
<keyword evidence="2" id="KW-0472">Membrane</keyword>
<dbReference type="InterPro" id="IPR044789">
    <property type="entry name" value="Put_A1-4-GlycosylTfrase_plant"/>
</dbReference>
<gene>
    <name evidence="4" type="ORF">C5167_003511</name>
</gene>
<feature type="transmembrane region" description="Helical" evidence="2">
    <location>
        <begin position="12"/>
        <end position="37"/>
    </location>
</feature>
<dbReference type="OrthoDB" id="409543at2759"/>
<dbReference type="Proteomes" id="UP000316621">
    <property type="component" value="Chromosome 9"/>
</dbReference>
<accession>A0A4Y7L4G8</accession>
<evidence type="ECO:0000256" key="1">
    <source>
        <dbReference type="SAM" id="MobiDB-lite"/>
    </source>
</evidence>
<keyword evidence="2" id="KW-1133">Transmembrane helix</keyword>
<dbReference type="InterPro" id="IPR029044">
    <property type="entry name" value="Nucleotide-diphossugar_trans"/>
</dbReference>
<dbReference type="Pfam" id="PF04572">
    <property type="entry name" value="Gb3_synth"/>
    <property type="match status" value="1"/>
</dbReference>
<dbReference type="Gramene" id="RZC79318">
    <property type="protein sequence ID" value="RZC79318"/>
    <property type="gene ID" value="C5167_003511"/>
</dbReference>
<feature type="compositionally biased region" description="Basic and acidic residues" evidence="1">
    <location>
        <begin position="105"/>
        <end position="114"/>
    </location>
</feature>
<proteinExistence type="predicted"/>
<evidence type="ECO:0000256" key="2">
    <source>
        <dbReference type="SAM" id="Phobius"/>
    </source>
</evidence>
<keyword evidence="2" id="KW-0812">Transmembrane</keyword>
<feature type="domain" description="Alpha 1,4-glycosyltransferase" evidence="3">
    <location>
        <begin position="337"/>
        <end position="459"/>
    </location>
</feature>
<dbReference type="PANTHER" id="PTHR46781:SF2">
    <property type="entry name" value="ALPHA 1,4-GLYCOSYLTRANSFERASE FAMILY PROTEIN"/>
    <property type="match status" value="1"/>
</dbReference>
<protein>
    <recommendedName>
        <fullName evidence="3">Alpha 1,4-glycosyltransferase domain-containing protein</fullName>
    </recommendedName>
</protein>
<dbReference type="STRING" id="3469.A0A4Y7L4G8"/>
<evidence type="ECO:0000313" key="4">
    <source>
        <dbReference type="EMBL" id="RZC79318.1"/>
    </source>
</evidence>
<feature type="region of interest" description="Disordered" evidence="1">
    <location>
        <begin position="78"/>
        <end position="140"/>
    </location>
</feature>
<dbReference type="PROSITE" id="PS51257">
    <property type="entry name" value="PROKAR_LIPOPROTEIN"/>
    <property type="match status" value="1"/>
</dbReference>